<evidence type="ECO:0000256" key="4">
    <source>
        <dbReference type="ARBA" id="ARBA00023136"/>
    </source>
</evidence>
<evidence type="ECO:0008006" key="8">
    <source>
        <dbReference type="Google" id="ProtNLM"/>
    </source>
</evidence>
<organism evidence="6 7">
    <name type="scientific">Permianibacter aggregans</name>
    <dbReference type="NCBI Taxonomy" id="1510150"/>
    <lineage>
        <taxon>Bacteria</taxon>
        <taxon>Pseudomonadati</taxon>
        <taxon>Pseudomonadota</taxon>
        <taxon>Gammaproteobacteria</taxon>
        <taxon>Pseudomonadales</taxon>
        <taxon>Pseudomonadaceae</taxon>
        <taxon>Permianibacter</taxon>
    </lineage>
</organism>
<protein>
    <recommendedName>
        <fullName evidence="8">Tic20 family protein</fullName>
    </recommendedName>
</protein>
<proteinExistence type="predicted"/>
<feature type="transmembrane region" description="Helical" evidence="5">
    <location>
        <begin position="12"/>
        <end position="36"/>
    </location>
</feature>
<reference evidence="6 7" key="1">
    <citation type="submission" date="2019-03" db="EMBL/GenBank/DDBJ databases">
        <title>Genomic Encyclopedia of Type Strains, Phase IV (KMG-IV): sequencing the most valuable type-strain genomes for metagenomic binning, comparative biology and taxonomic classification.</title>
        <authorList>
            <person name="Goeker M."/>
        </authorList>
    </citation>
    <scope>NUCLEOTIDE SEQUENCE [LARGE SCALE GENOMIC DNA]</scope>
    <source>
        <strain evidence="6 7">DSM 103792</strain>
    </source>
</reference>
<dbReference type="OrthoDB" id="9808930at2"/>
<keyword evidence="7" id="KW-1185">Reference proteome</keyword>
<evidence type="ECO:0000256" key="2">
    <source>
        <dbReference type="ARBA" id="ARBA00022692"/>
    </source>
</evidence>
<sequence length="113" mass="12696">MLDSEAKQWGMFIHFSILAGYAVPLAGLIVPIVMWLMKKDEHYLVDQHGKNVVNWLISLFIYGVISLILVFVGIGVILLWLLAILNILFAIVGGLKASNGEVWAYPFTIRVLR</sequence>
<dbReference type="EMBL" id="SNYM01000001">
    <property type="protein sequence ID" value="TDQ51132.1"/>
    <property type="molecule type" value="Genomic_DNA"/>
</dbReference>
<feature type="transmembrane region" description="Helical" evidence="5">
    <location>
        <begin position="56"/>
        <end position="89"/>
    </location>
</feature>
<keyword evidence="3 5" id="KW-1133">Transmembrane helix</keyword>
<comment type="subcellular location">
    <subcellularLocation>
        <location evidence="1">Membrane</location>
        <topology evidence="1">Multi-pass membrane protein</topology>
    </subcellularLocation>
</comment>
<evidence type="ECO:0000313" key="7">
    <source>
        <dbReference type="Proteomes" id="UP000295375"/>
    </source>
</evidence>
<dbReference type="InterPro" id="IPR019109">
    <property type="entry name" value="MamF_MmsF"/>
</dbReference>
<dbReference type="AlphaFoldDB" id="A0A4R6UV87"/>
<evidence type="ECO:0000256" key="3">
    <source>
        <dbReference type="ARBA" id="ARBA00022989"/>
    </source>
</evidence>
<name>A0A4R6UV87_9GAMM</name>
<dbReference type="Pfam" id="PF09685">
    <property type="entry name" value="MamF_MmsF"/>
    <property type="match status" value="1"/>
</dbReference>
<dbReference type="Proteomes" id="UP000295375">
    <property type="component" value="Unassembled WGS sequence"/>
</dbReference>
<keyword evidence="4 5" id="KW-0472">Membrane</keyword>
<evidence type="ECO:0000313" key="6">
    <source>
        <dbReference type="EMBL" id="TDQ51132.1"/>
    </source>
</evidence>
<comment type="caution">
    <text evidence="6">The sequence shown here is derived from an EMBL/GenBank/DDBJ whole genome shotgun (WGS) entry which is preliminary data.</text>
</comment>
<gene>
    <name evidence="6" type="ORF">EV696_101102</name>
</gene>
<evidence type="ECO:0000256" key="1">
    <source>
        <dbReference type="ARBA" id="ARBA00004141"/>
    </source>
</evidence>
<keyword evidence="2 5" id="KW-0812">Transmembrane</keyword>
<dbReference type="RefSeq" id="WP_133586986.1">
    <property type="nucleotide sequence ID" value="NZ_CP037953.1"/>
</dbReference>
<accession>A0A4R6UV87</accession>
<evidence type="ECO:0000256" key="5">
    <source>
        <dbReference type="SAM" id="Phobius"/>
    </source>
</evidence>